<sequence length="165" mass="18621">MSAANFSKKIGTNGIRTHNVSHLKLPSYRGTTSQFCSLGDTFYIYINIIYIYLCIYRVFIEVQGWRGTPLAFIGPPLQAIHDCPVIKCNKCKKGQISINCFPISKYCKKKDHLIENCPTRPQNKNQSHLNQPSNLVLVVTNNSGLHQLTFNLSLVNFSLQLVTAM</sequence>
<feature type="transmembrane region" description="Helical" evidence="1">
    <location>
        <begin position="42"/>
        <end position="60"/>
    </location>
</feature>
<keyword evidence="1" id="KW-1133">Transmembrane helix</keyword>
<organism evidence="2 3">
    <name type="scientific">Solanum bulbocastanum</name>
    <name type="common">Wild potato</name>
    <dbReference type="NCBI Taxonomy" id="147425"/>
    <lineage>
        <taxon>Eukaryota</taxon>
        <taxon>Viridiplantae</taxon>
        <taxon>Streptophyta</taxon>
        <taxon>Embryophyta</taxon>
        <taxon>Tracheophyta</taxon>
        <taxon>Spermatophyta</taxon>
        <taxon>Magnoliopsida</taxon>
        <taxon>eudicotyledons</taxon>
        <taxon>Gunneridae</taxon>
        <taxon>Pentapetalae</taxon>
        <taxon>asterids</taxon>
        <taxon>lamiids</taxon>
        <taxon>Solanales</taxon>
        <taxon>Solanaceae</taxon>
        <taxon>Solanoideae</taxon>
        <taxon>Solaneae</taxon>
        <taxon>Solanum</taxon>
    </lineage>
</organism>
<dbReference type="EMBL" id="JBANQN010000006">
    <property type="protein sequence ID" value="KAK6786556.1"/>
    <property type="molecule type" value="Genomic_DNA"/>
</dbReference>
<keyword evidence="1" id="KW-0812">Transmembrane</keyword>
<accession>A0AAN8TJI0</accession>
<evidence type="ECO:0000256" key="1">
    <source>
        <dbReference type="SAM" id="Phobius"/>
    </source>
</evidence>
<proteinExistence type="predicted"/>
<comment type="caution">
    <text evidence="2">The sequence shown here is derived from an EMBL/GenBank/DDBJ whole genome shotgun (WGS) entry which is preliminary data.</text>
</comment>
<keyword evidence="3" id="KW-1185">Reference proteome</keyword>
<evidence type="ECO:0000313" key="2">
    <source>
        <dbReference type="EMBL" id="KAK6786556.1"/>
    </source>
</evidence>
<reference evidence="2 3" key="1">
    <citation type="submission" date="2024-02" db="EMBL/GenBank/DDBJ databases">
        <title>de novo genome assembly of Solanum bulbocastanum strain 11H21.</title>
        <authorList>
            <person name="Hosaka A.J."/>
        </authorList>
    </citation>
    <scope>NUCLEOTIDE SEQUENCE [LARGE SCALE GENOMIC DNA]</scope>
    <source>
        <tissue evidence="2">Young leaves</tissue>
    </source>
</reference>
<keyword evidence="1" id="KW-0472">Membrane</keyword>
<gene>
    <name evidence="2" type="ORF">RDI58_015081</name>
</gene>
<protein>
    <submittedName>
        <fullName evidence="2">Uncharacterized protein</fullName>
    </submittedName>
</protein>
<dbReference type="AlphaFoldDB" id="A0AAN8TJI0"/>
<dbReference type="Proteomes" id="UP001371456">
    <property type="component" value="Unassembled WGS sequence"/>
</dbReference>
<evidence type="ECO:0000313" key="3">
    <source>
        <dbReference type="Proteomes" id="UP001371456"/>
    </source>
</evidence>
<name>A0AAN8TJI0_SOLBU</name>